<organism evidence="2 3">
    <name type="scientific">Microlunatus kandeliicorticis</name>
    <dbReference type="NCBI Taxonomy" id="1759536"/>
    <lineage>
        <taxon>Bacteria</taxon>
        <taxon>Bacillati</taxon>
        <taxon>Actinomycetota</taxon>
        <taxon>Actinomycetes</taxon>
        <taxon>Propionibacteriales</taxon>
        <taxon>Propionibacteriaceae</taxon>
        <taxon>Microlunatus</taxon>
    </lineage>
</organism>
<dbReference type="Pfam" id="PF13649">
    <property type="entry name" value="Methyltransf_25"/>
    <property type="match status" value="1"/>
</dbReference>
<reference evidence="2 3" key="1">
    <citation type="submission" date="2020-07" db="EMBL/GenBank/DDBJ databases">
        <title>Sequencing the genomes of 1000 actinobacteria strains.</title>
        <authorList>
            <person name="Klenk H.-P."/>
        </authorList>
    </citation>
    <scope>NUCLEOTIDE SEQUENCE [LARGE SCALE GENOMIC DNA]</scope>
    <source>
        <strain evidence="2 3">DSM 100723</strain>
    </source>
</reference>
<dbReference type="GO" id="GO:0008168">
    <property type="term" value="F:methyltransferase activity"/>
    <property type="evidence" value="ECO:0007669"/>
    <property type="project" value="UniProtKB-KW"/>
</dbReference>
<dbReference type="EMBL" id="JACGWT010000002">
    <property type="protein sequence ID" value="MBA8793954.1"/>
    <property type="molecule type" value="Genomic_DNA"/>
</dbReference>
<dbReference type="CDD" id="cd02440">
    <property type="entry name" value="AdoMet_MTases"/>
    <property type="match status" value="1"/>
</dbReference>
<comment type="caution">
    <text evidence="2">The sequence shown here is derived from an EMBL/GenBank/DDBJ whole genome shotgun (WGS) entry which is preliminary data.</text>
</comment>
<evidence type="ECO:0000313" key="2">
    <source>
        <dbReference type="EMBL" id="MBA8793954.1"/>
    </source>
</evidence>
<dbReference type="InterPro" id="IPR029063">
    <property type="entry name" value="SAM-dependent_MTases_sf"/>
</dbReference>
<dbReference type="Proteomes" id="UP000523079">
    <property type="component" value="Unassembled WGS sequence"/>
</dbReference>
<keyword evidence="2" id="KW-0808">Transferase</keyword>
<gene>
    <name evidence="2" type="ORF">FHX74_001559</name>
</gene>
<accession>A0A7W3IRJ4</accession>
<sequence>MIDPLELYETGLCTGSGAMETATGARWALPIRAWSSEPDDGDRGLLDRCLGPTLDVGCGPGRLTADLGRRGTPALGVDISAVAVALTRARGGTALRRDVFGRMLGEHRWRHVLLADGNVGIGGDPIRMLWRCRDLLDPGGSVLLDVEPPGTGLRAGSVRLVDGERTSAWFAWAWLGADALTSVAAAAGLGVRALWQVTGASGPRWQAELEPSDRWPCR</sequence>
<dbReference type="GO" id="GO:0032259">
    <property type="term" value="P:methylation"/>
    <property type="evidence" value="ECO:0007669"/>
    <property type="project" value="UniProtKB-KW"/>
</dbReference>
<evidence type="ECO:0000313" key="3">
    <source>
        <dbReference type="Proteomes" id="UP000523079"/>
    </source>
</evidence>
<dbReference type="Gene3D" id="3.40.50.150">
    <property type="entry name" value="Vaccinia Virus protein VP39"/>
    <property type="match status" value="1"/>
</dbReference>
<evidence type="ECO:0000259" key="1">
    <source>
        <dbReference type="Pfam" id="PF13649"/>
    </source>
</evidence>
<name>A0A7W3IRJ4_9ACTN</name>
<dbReference type="AlphaFoldDB" id="A0A7W3IRJ4"/>
<keyword evidence="2" id="KW-0489">Methyltransferase</keyword>
<feature type="domain" description="Methyltransferase" evidence="1">
    <location>
        <begin position="54"/>
        <end position="140"/>
    </location>
</feature>
<dbReference type="SUPFAM" id="SSF53335">
    <property type="entry name" value="S-adenosyl-L-methionine-dependent methyltransferases"/>
    <property type="match status" value="1"/>
</dbReference>
<protein>
    <submittedName>
        <fullName evidence="2">SAM-dependent methyltransferase</fullName>
    </submittedName>
</protein>
<dbReference type="InterPro" id="IPR041698">
    <property type="entry name" value="Methyltransf_25"/>
</dbReference>
<dbReference type="RefSeq" id="WP_220483593.1">
    <property type="nucleotide sequence ID" value="NZ_JACGWT010000002.1"/>
</dbReference>
<keyword evidence="3" id="KW-1185">Reference proteome</keyword>
<proteinExistence type="predicted"/>